<dbReference type="PROSITE" id="PS50011">
    <property type="entry name" value="PROTEIN_KINASE_DOM"/>
    <property type="match status" value="1"/>
</dbReference>
<feature type="domain" description="Protein kinase" evidence="6">
    <location>
        <begin position="1"/>
        <end position="117"/>
    </location>
</feature>
<dbReference type="GO" id="GO:0004674">
    <property type="term" value="F:protein serine/threonine kinase activity"/>
    <property type="evidence" value="ECO:0007669"/>
    <property type="project" value="UniProtKB-KW"/>
</dbReference>
<dbReference type="AlphaFoldDB" id="A0A397VIM1"/>
<reference evidence="7 8" key="1">
    <citation type="submission" date="2018-06" db="EMBL/GenBank/DDBJ databases">
        <title>Comparative genomics reveals the genomic features of Rhizophagus irregularis, R. cerebriforme, R. diaphanum and Gigaspora rosea, and their symbiotic lifestyle signature.</title>
        <authorList>
            <person name="Morin E."/>
            <person name="San Clemente H."/>
            <person name="Chen E.C.H."/>
            <person name="De La Providencia I."/>
            <person name="Hainaut M."/>
            <person name="Kuo A."/>
            <person name="Kohler A."/>
            <person name="Murat C."/>
            <person name="Tang N."/>
            <person name="Roy S."/>
            <person name="Loubradou J."/>
            <person name="Henrissat B."/>
            <person name="Grigoriev I.V."/>
            <person name="Corradi N."/>
            <person name="Roux C."/>
            <person name="Martin F.M."/>
        </authorList>
    </citation>
    <scope>NUCLEOTIDE SEQUENCE [LARGE SCALE GENOMIC DNA]</scope>
    <source>
        <strain evidence="7 8">DAOM 194757</strain>
    </source>
</reference>
<comment type="caution">
    <text evidence="7">The sequence shown here is derived from an EMBL/GenBank/DDBJ whole genome shotgun (WGS) entry which is preliminary data.</text>
</comment>
<dbReference type="GO" id="GO:0005524">
    <property type="term" value="F:ATP binding"/>
    <property type="evidence" value="ECO:0007669"/>
    <property type="project" value="UniProtKB-KW"/>
</dbReference>
<sequence length="117" mass="13298">MASRKQKLYDCNGFCKGGKPANSIAQKKIYGVIPYIAPEIFIDEGYTKASDIYSFGMIMWEMITGQNPFSDSNHNELLVLDILNGLRPEIINNLPQEYIDLMKKLLGYQSIKQTKCL</sequence>
<keyword evidence="3" id="KW-0547">Nucleotide-binding</keyword>
<keyword evidence="2" id="KW-0808">Transferase</keyword>
<accession>A0A397VIM1</accession>
<evidence type="ECO:0000256" key="2">
    <source>
        <dbReference type="ARBA" id="ARBA00022679"/>
    </source>
</evidence>
<keyword evidence="8" id="KW-1185">Reference proteome</keyword>
<gene>
    <name evidence="7" type="ORF">C2G38_2176029</name>
</gene>
<keyword evidence="1" id="KW-0723">Serine/threonine-protein kinase</keyword>
<dbReference type="STRING" id="44941.A0A397VIM1"/>
<dbReference type="InterPro" id="IPR000719">
    <property type="entry name" value="Prot_kinase_dom"/>
</dbReference>
<dbReference type="PANTHER" id="PTHR24351">
    <property type="entry name" value="RIBOSOMAL PROTEIN S6 KINASE"/>
    <property type="match status" value="1"/>
</dbReference>
<dbReference type="Gene3D" id="1.10.510.10">
    <property type="entry name" value="Transferase(Phosphotransferase) domain 1"/>
    <property type="match status" value="1"/>
</dbReference>
<dbReference type="Pfam" id="PF07714">
    <property type="entry name" value="PK_Tyr_Ser-Thr"/>
    <property type="match status" value="1"/>
</dbReference>
<dbReference type="InterPro" id="IPR011009">
    <property type="entry name" value="Kinase-like_dom_sf"/>
</dbReference>
<evidence type="ECO:0000259" key="6">
    <source>
        <dbReference type="PROSITE" id="PS50011"/>
    </source>
</evidence>
<evidence type="ECO:0000313" key="8">
    <source>
        <dbReference type="Proteomes" id="UP000266673"/>
    </source>
</evidence>
<evidence type="ECO:0000313" key="7">
    <source>
        <dbReference type="EMBL" id="RIB21651.1"/>
    </source>
</evidence>
<dbReference type="Proteomes" id="UP000266673">
    <property type="component" value="Unassembled WGS sequence"/>
</dbReference>
<dbReference type="OrthoDB" id="3269467at2759"/>
<dbReference type="SUPFAM" id="SSF56112">
    <property type="entry name" value="Protein kinase-like (PK-like)"/>
    <property type="match status" value="1"/>
</dbReference>
<evidence type="ECO:0000256" key="5">
    <source>
        <dbReference type="ARBA" id="ARBA00022840"/>
    </source>
</evidence>
<dbReference type="EMBL" id="QKWP01000349">
    <property type="protein sequence ID" value="RIB21651.1"/>
    <property type="molecule type" value="Genomic_DNA"/>
</dbReference>
<dbReference type="InterPro" id="IPR001245">
    <property type="entry name" value="Ser-Thr/Tyr_kinase_cat_dom"/>
</dbReference>
<evidence type="ECO:0000256" key="4">
    <source>
        <dbReference type="ARBA" id="ARBA00022777"/>
    </source>
</evidence>
<evidence type="ECO:0000256" key="1">
    <source>
        <dbReference type="ARBA" id="ARBA00022527"/>
    </source>
</evidence>
<keyword evidence="5" id="KW-0067">ATP-binding</keyword>
<name>A0A397VIM1_9GLOM</name>
<proteinExistence type="predicted"/>
<evidence type="ECO:0000256" key="3">
    <source>
        <dbReference type="ARBA" id="ARBA00022741"/>
    </source>
</evidence>
<organism evidence="7 8">
    <name type="scientific">Gigaspora rosea</name>
    <dbReference type="NCBI Taxonomy" id="44941"/>
    <lineage>
        <taxon>Eukaryota</taxon>
        <taxon>Fungi</taxon>
        <taxon>Fungi incertae sedis</taxon>
        <taxon>Mucoromycota</taxon>
        <taxon>Glomeromycotina</taxon>
        <taxon>Glomeromycetes</taxon>
        <taxon>Diversisporales</taxon>
        <taxon>Gigasporaceae</taxon>
        <taxon>Gigaspora</taxon>
    </lineage>
</organism>
<keyword evidence="4 7" id="KW-0418">Kinase</keyword>
<protein>
    <submittedName>
        <fullName evidence="7">Kinase-like domain-containing protein</fullName>
    </submittedName>
</protein>